<organism evidence="1">
    <name type="scientific">Triticum aestivum</name>
    <name type="common">Wheat</name>
    <dbReference type="NCBI Taxonomy" id="4565"/>
    <lineage>
        <taxon>Eukaryota</taxon>
        <taxon>Viridiplantae</taxon>
        <taxon>Streptophyta</taxon>
        <taxon>Embryophyta</taxon>
        <taxon>Tracheophyta</taxon>
        <taxon>Spermatophyta</taxon>
        <taxon>Magnoliopsida</taxon>
        <taxon>Liliopsida</taxon>
        <taxon>Poales</taxon>
        <taxon>Poaceae</taxon>
        <taxon>BOP clade</taxon>
        <taxon>Pooideae</taxon>
        <taxon>Triticodae</taxon>
        <taxon>Triticeae</taxon>
        <taxon>Triticinae</taxon>
        <taxon>Triticum</taxon>
    </lineage>
</organism>
<reference evidence="1" key="2">
    <citation type="submission" date="2020-03" db="EMBL/GenBank/DDBJ databases">
        <title>The second near-complete assembly of the hexaploid bread wheat (Triticum aestivum) genome.</title>
        <authorList>
            <person name="Zimin A.V."/>
            <person name="Puiu D."/>
            <person name="Shumante A."/>
            <person name="Alonge M."/>
            <person name="Salzberg S.L."/>
        </authorList>
    </citation>
    <scope>NUCLEOTIDE SEQUENCE</scope>
    <source>
        <tissue evidence="1">Leaf</tissue>
    </source>
</reference>
<name>A0A9R1GXG4_WHEAT</name>
<protein>
    <submittedName>
        <fullName evidence="1">Uncharacterized protein</fullName>
    </submittedName>
</protein>
<feature type="non-terminal residue" evidence="1">
    <location>
        <position position="1"/>
    </location>
</feature>
<dbReference type="OrthoDB" id="19798at2759"/>
<dbReference type="EMBL" id="CM022222">
    <property type="protein sequence ID" value="KAF7054563.1"/>
    <property type="molecule type" value="Genomic_DNA"/>
</dbReference>
<comment type="caution">
    <text evidence="1">The sequence shown here is derived from an EMBL/GenBank/DDBJ whole genome shotgun (WGS) entry which is preliminary data.</text>
</comment>
<dbReference type="Proteomes" id="UP000815260">
    <property type="component" value="Chromosome 4D"/>
</dbReference>
<reference evidence="1" key="1">
    <citation type="journal article" date="2017" name="Gigascience">
        <title>The first near-complete assembly of the hexaploid bread wheat genome, Triticum aestivum.</title>
        <authorList>
            <person name="Zimin A.V."/>
            <person name="Puiu D."/>
            <person name="Hall R."/>
            <person name="Kingan S."/>
            <person name="Clavijo B.J."/>
            <person name="Salzberg S.L."/>
        </authorList>
    </citation>
    <scope>NUCLEOTIDE SEQUENCE</scope>
    <source>
        <tissue evidence="1">Leaf</tissue>
    </source>
</reference>
<dbReference type="AlphaFoldDB" id="A0A9R1GXG4"/>
<sequence>FKQFSSLIRMMHPPFSCM</sequence>
<accession>A0A9R1GXG4</accession>
<gene>
    <name evidence="1" type="ORF">CFC21_062220</name>
</gene>
<feature type="non-terminal residue" evidence="1">
    <location>
        <position position="18"/>
    </location>
</feature>
<proteinExistence type="predicted"/>
<evidence type="ECO:0000313" key="1">
    <source>
        <dbReference type="EMBL" id="KAF7054563.1"/>
    </source>
</evidence>